<sequence length="38" mass="4032">MVHNGPCQDSWGGGLATWGLLVVYQLGVMSVNDLRGEA</sequence>
<dbReference type="HOGENOM" id="CLU_3330735_0_0_11"/>
<dbReference type="KEGG" id="nal:B005_3525"/>
<dbReference type="AlphaFoldDB" id="J7L3M4"/>
<name>J7L3M4_NOCAA</name>
<organism evidence="1 2">
    <name type="scientific">Nocardiopsis alba (strain ATCC BAA-2165 / BE74)</name>
    <dbReference type="NCBI Taxonomy" id="1205910"/>
    <lineage>
        <taxon>Bacteria</taxon>
        <taxon>Bacillati</taxon>
        <taxon>Actinomycetota</taxon>
        <taxon>Actinomycetes</taxon>
        <taxon>Streptosporangiales</taxon>
        <taxon>Nocardiopsidaceae</taxon>
        <taxon>Nocardiopsis</taxon>
    </lineage>
</organism>
<evidence type="ECO:0000313" key="1">
    <source>
        <dbReference type="EMBL" id="AFR07346.1"/>
    </source>
</evidence>
<dbReference type="PATRIC" id="fig|1205910.3.peg.3333"/>
<accession>J7L3M4</accession>
<dbReference type="Proteomes" id="UP000003779">
    <property type="component" value="Chromosome"/>
</dbReference>
<dbReference type="STRING" id="1205910.B005_3525"/>
<evidence type="ECO:0000313" key="2">
    <source>
        <dbReference type="Proteomes" id="UP000003779"/>
    </source>
</evidence>
<proteinExistence type="predicted"/>
<reference evidence="2" key="2">
    <citation type="submission" date="2012-08" db="EMBL/GenBank/DDBJ databases">
        <title>Whole-genome sequence of Nocardiopsis alba strain ATCC BAA-2165 associated with honeybees.</title>
        <authorList>
            <person name="Qiao J."/>
            <person name="Chen L."/>
            <person name="Li Y."/>
            <person name="Wang J."/>
            <person name="Zhang W."/>
            <person name="Chen S."/>
        </authorList>
    </citation>
    <scope>NUCLEOTIDE SEQUENCE [LARGE SCALE GENOMIC DNA]</scope>
    <source>
        <strain evidence="2">ATCC BAA-2165 / BE74</strain>
    </source>
</reference>
<gene>
    <name evidence="1" type="ordered locus">B005_3525</name>
</gene>
<dbReference type="EMBL" id="CP003788">
    <property type="protein sequence ID" value="AFR07346.1"/>
    <property type="molecule type" value="Genomic_DNA"/>
</dbReference>
<protein>
    <submittedName>
        <fullName evidence="1">Putative membrane protein</fullName>
    </submittedName>
</protein>
<reference evidence="1 2" key="1">
    <citation type="journal article" date="2012" name="J. Bacteriol.">
        <title>Whole-Genome Sequence of Nocardiopsis alba Strain ATCC BAA-2165, Associated with Honeybees.</title>
        <authorList>
            <person name="Qiao J."/>
            <person name="Chen L."/>
            <person name="Li Y."/>
            <person name="Wang J."/>
            <person name="Zhang W."/>
            <person name="Chen S."/>
        </authorList>
    </citation>
    <scope>NUCLEOTIDE SEQUENCE [LARGE SCALE GENOMIC DNA]</scope>
    <source>
        <strain evidence="2">ATCC BAA-2165 / BE74</strain>
    </source>
</reference>